<proteinExistence type="predicted"/>
<dbReference type="PANTHER" id="PTHR39639">
    <property type="entry name" value="CHROMOSOME 16, WHOLE GENOME SHOTGUN SEQUENCE"/>
    <property type="match status" value="1"/>
</dbReference>
<feature type="compositionally biased region" description="Acidic residues" evidence="1">
    <location>
        <begin position="394"/>
        <end position="407"/>
    </location>
</feature>
<dbReference type="EMBL" id="BAAAZO010000006">
    <property type="protein sequence ID" value="GAA3617003.1"/>
    <property type="molecule type" value="Genomic_DNA"/>
</dbReference>
<name>A0ABP6ZRL2_9ACTN</name>
<feature type="domain" description="GmrSD restriction endonucleases N-terminal" evidence="2">
    <location>
        <begin position="36"/>
        <end position="179"/>
    </location>
</feature>
<feature type="region of interest" description="Disordered" evidence="1">
    <location>
        <begin position="379"/>
        <end position="407"/>
    </location>
</feature>
<dbReference type="PANTHER" id="PTHR39639:SF1">
    <property type="entry name" value="DUF262 DOMAIN-CONTAINING PROTEIN"/>
    <property type="match status" value="1"/>
</dbReference>
<evidence type="ECO:0000256" key="1">
    <source>
        <dbReference type="SAM" id="MobiDB-lite"/>
    </source>
</evidence>
<comment type="caution">
    <text evidence="3">The sequence shown here is derived from an EMBL/GenBank/DDBJ whole genome shotgun (WGS) entry which is preliminary data.</text>
</comment>
<dbReference type="Pfam" id="PF03235">
    <property type="entry name" value="GmrSD_N"/>
    <property type="match status" value="1"/>
</dbReference>
<gene>
    <name evidence="3" type="ORF">GCM10022223_36900</name>
</gene>
<accession>A0ABP6ZRL2</accession>
<keyword evidence="4" id="KW-1185">Reference proteome</keyword>
<dbReference type="Proteomes" id="UP001501074">
    <property type="component" value="Unassembled WGS sequence"/>
</dbReference>
<protein>
    <recommendedName>
        <fullName evidence="2">GmrSD restriction endonucleases N-terminal domain-containing protein</fullName>
    </recommendedName>
</protein>
<evidence type="ECO:0000259" key="2">
    <source>
        <dbReference type="Pfam" id="PF03235"/>
    </source>
</evidence>
<organism evidence="3 4">
    <name type="scientific">Kineosporia mesophila</name>
    <dbReference type="NCBI Taxonomy" id="566012"/>
    <lineage>
        <taxon>Bacteria</taxon>
        <taxon>Bacillati</taxon>
        <taxon>Actinomycetota</taxon>
        <taxon>Actinomycetes</taxon>
        <taxon>Kineosporiales</taxon>
        <taxon>Kineosporiaceae</taxon>
        <taxon>Kineosporia</taxon>
    </lineage>
</organism>
<reference evidence="4" key="1">
    <citation type="journal article" date="2019" name="Int. J. Syst. Evol. Microbiol.">
        <title>The Global Catalogue of Microorganisms (GCM) 10K type strain sequencing project: providing services to taxonomists for standard genome sequencing and annotation.</title>
        <authorList>
            <consortium name="The Broad Institute Genomics Platform"/>
            <consortium name="The Broad Institute Genome Sequencing Center for Infectious Disease"/>
            <person name="Wu L."/>
            <person name="Ma J."/>
        </authorList>
    </citation>
    <scope>NUCLEOTIDE SEQUENCE [LARGE SCALE GENOMIC DNA]</scope>
    <source>
        <strain evidence="4">JCM 16902</strain>
    </source>
</reference>
<evidence type="ECO:0000313" key="4">
    <source>
        <dbReference type="Proteomes" id="UP001501074"/>
    </source>
</evidence>
<evidence type="ECO:0000313" key="3">
    <source>
        <dbReference type="EMBL" id="GAA3617003.1"/>
    </source>
</evidence>
<sequence>MQEGDSRVISNNSSPEFEKQLASTASSFTVNYFYKKYVDGELILRPPFQRNLVWNVEQQSFLVDSILRGLPVPEIYVQNDTTADGDELMIVVDGQQRISTCISFLAGELRIIGDGDLDEKWRNKKFDELEDALKKRFRSFELIVRKLPEETNSVLREVFRRLNKTVEPLEAQELRHAAYSGPFLELVEAAAGRPLLSEIGVFSSKDYLRRRNDEFFGEICFSLATGAFPNKKDGLEDLFLTYERQGIPQEVLNDLNRKLGRIFEQLAPIAGQLRRTRFRNKSDFYSLLLCLGKNAHVLPTNDPENLTQVLKDFSNRINDVKKEESEGRPIESLVKDNLGQHAVKYLRAVERAASDRLNRVRRDEALRGILLPILMESPSRPLVSSDESWRHEGEEVDEAVDEDAELDNLTEKEALQQALLASD</sequence>
<dbReference type="InterPro" id="IPR004919">
    <property type="entry name" value="GmrSD_N"/>
</dbReference>